<dbReference type="CDD" id="cd01949">
    <property type="entry name" value="GGDEF"/>
    <property type="match status" value="1"/>
</dbReference>
<dbReference type="PROSITE" id="PS50887">
    <property type="entry name" value="GGDEF"/>
    <property type="match status" value="1"/>
</dbReference>
<evidence type="ECO:0000313" key="4">
    <source>
        <dbReference type="Proteomes" id="UP000006866"/>
    </source>
</evidence>
<dbReference type="NCBIfam" id="TIGR00254">
    <property type="entry name" value="GGDEF"/>
    <property type="match status" value="1"/>
</dbReference>
<dbReference type="Pfam" id="PF13487">
    <property type="entry name" value="HD_5"/>
    <property type="match status" value="1"/>
</dbReference>
<dbReference type="PROSITE" id="PS51832">
    <property type="entry name" value="HD_GYP"/>
    <property type="match status" value="1"/>
</dbReference>
<dbReference type="AlphaFoldDB" id="E3DLV6"/>
<reference evidence="3 4" key="2">
    <citation type="journal article" date="2011" name="Stand. Genomic Sci.">
        <title>Complete genome sequence of the extremely halophilic Halanaerobium praevalens type strain (GSL).</title>
        <authorList>
            <person name="Ivanova N."/>
            <person name="Sikorski J."/>
            <person name="Chertkov O."/>
            <person name="Nolan M."/>
            <person name="Lucas S."/>
            <person name="Hammon N."/>
            <person name="Deshpande S."/>
            <person name="Cheng J.F."/>
            <person name="Tapia R."/>
            <person name="Han C."/>
            <person name="Goodwin L."/>
            <person name="Pitluck S."/>
            <person name="Huntemann M."/>
            <person name="Liolios K."/>
            <person name="Pagani I."/>
            <person name="Mavromatis K."/>
            <person name="Ovchinikova G."/>
            <person name="Pati A."/>
            <person name="Chen A."/>
            <person name="Palaniappan K."/>
            <person name="Land M."/>
            <person name="Hauser L."/>
            <person name="Brambilla E.M."/>
            <person name="Kannan K.P."/>
            <person name="Rohde M."/>
            <person name="Tindall B.J."/>
            <person name="Goker M."/>
            <person name="Detter J.C."/>
            <person name="Woyke T."/>
            <person name="Bristow J."/>
            <person name="Eisen J.A."/>
            <person name="Markowitz V."/>
            <person name="Hugenholtz P."/>
            <person name="Kyrpides N.C."/>
            <person name="Klenk H.P."/>
            <person name="Lapidus A."/>
        </authorList>
    </citation>
    <scope>NUCLEOTIDE SEQUENCE [LARGE SCALE GENOMIC DNA]</scope>
    <source>
        <strain evidence="4">ATCC 33744 / DSM 2228 / GSL</strain>
    </source>
</reference>
<dbReference type="eggNOG" id="COG3437">
    <property type="taxonomic scope" value="Bacteria"/>
</dbReference>
<reference evidence="4" key="1">
    <citation type="submission" date="2010-10" db="EMBL/GenBank/DDBJ databases">
        <title>The complete genome of Halanaerobium praevalens DSM 2228.</title>
        <authorList>
            <consortium name="US DOE Joint Genome Institute (JGI-PGF)"/>
            <person name="Lucas S."/>
            <person name="Copeland A."/>
            <person name="Lapidus A."/>
            <person name="Glavina del Rio T."/>
            <person name="Dalin E."/>
            <person name="Tice H."/>
            <person name="Bruce D."/>
            <person name="Goodwin L."/>
            <person name="Pitluck S."/>
            <person name="Kyrpides N."/>
            <person name="Mavromatis K."/>
            <person name="Ivanova N."/>
            <person name="Ovchinnikova G."/>
            <person name="Chertkov O."/>
            <person name="Detter J.C."/>
            <person name="Han C."/>
            <person name="Larimer F."/>
            <person name="Land M."/>
            <person name="Hauser L."/>
            <person name="Markowitz V."/>
            <person name="Cheng J.-F."/>
            <person name="Hugenholtz P."/>
            <person name="Woyke T."/>
            <person name="Wu D."/>
            <person name="Tindall B."/>
            <person name="Pomrenke H.G."/>
            <person name="Brambilla E."/>
            <person name="Klenk H.-P."/>
            <person name="Eisen J.A."/>
        </authorList>
    </citation>
    <scope>NUCLEOTIDE SEQUENCE [LARGE SCALE GENOMIC DNA]</scope>
    <source>
        <strain evidence="4">ATCC 33744 / DSM 2228 / GSL</strain>
    </source>
</reference>
<dbReference type="SMART" id="SM00267">
    <property type="entry name" value="GGDEF"/>
    <property type="match status" value="1"/>
</dbReference>
<dbReference type="InterPro" id="IPR052020">
    <property type="entry name" value="Cyclic_di-GMP/3'3'-cGAMP_PDE"/>
</dbReference>
<evidence type="ECO:0000313" key="3">
    <source>
        <dbReference type="EMBL" id="ADO76215.1"/>
    </source>
</evidence>
<dbReference type="KEGG" id="hpk:Hprae_0055"/>
<dbReference type="RefSeq" id="WP_014552250.1">
    <property type="nucleotide sequence ID" value="NC_017455.1"/>
</dbReference>
<dbReference type="PANTHER" id="PTHR45228">
    <property type="entry name" value="CYCLIC DI-GMP PHOSPHODIESTERASE TM_0186-RELATED"/>
    <property type="match status" value="1"/>
</dbReference>
<dbReference type="InterPro" id="IPR029787">
    <property type="entry name" value="Nucleotide_cyclase"/>
</dbReference>
<evidence type="ECO:0000259" key="2">
    <source>
        <dbReference type="PROSITE" id="PS51832"/>
    </source>
</evidence>
<dbReference type="CDD" id="cd00077">
    <property type="entry name" value="HDc"/>
    <property type="match status" value="1"/>
</dbReference>
<dbReference type="InterPro" id="IPR000160">
    <property type="entry name" value="GGDEF_dom"/>
</dbReference>
<dbReference type="EMBL" id="CP002175">
    <property type="protein sequence ID" value="ADO76215.1"/>
    <property type="molecule type" value="Genomic_DNA"/>
</dbReference>
<accession>E3DLV6</accession>
<dbReference type="OrthoDB" id="9804747at2"/>
<dbReference type="HOGENOM" id="CLU_000445_92_5_9"/>
<dbReference type="PATRIC" id="fig|572479.3.peg.57"/>
<dbReference type="PANTHER" id="PTHR45228:SF1">
    <property type="entry name" value="CYCLIC DI-GMP PHOSPHODIESTERASE TM_0186"/>
    <property type="match status" value="1"/>
</dbReference>
<protein>
    <submittedName>
        <fullName evidence="3">Diguanylate cyclase and metal dependent phosphohydrolase</fullName>
    </submittedName>
</protein>
<evidence type="ECO:0000259" key="1">
    <source>
        <dbReference type="PROSITE" id="PS50887"/>
    </source>
</evidence>
<dbReference type="Pfam" id="PF00990">
    <property type="entry name" value="GGDEF"/>
    <property type="match status" value="1"/>
</dbReference>
<dbReference type="Proteomes" id="UP000006866">
    <property type="component" value="Chromosome"/>
</dbReference>
<dbReference type="STRING" id="572479.Hprae_0055"/>
<organism evidence="3 4">
    <name type="scientific">Halanaerobium praevalens (strain ATCC 33744 / DSM 2228 / GSL)</name>
    <dbReference type="NCBI Taxonomy" id="572479"/>
    <lineage>
        <taxon>Bacteria</taxon>
        <taxon>Bacillati</taxon>
        <taxon>Bacillota</taxon>
        <taxon>Clostridia</taxon>
        <taxon>Halanaerobiales</taxon>
        <taxon>Halanaerobiaceae</taxon>
        <taxon>Halanaerobium</taxon>
    </lineage>
</organism>
<dbReference type="InterPro" id="IPR043128">
    <property type="entry name" value="Rev_trsase/Diguanyl_cyclase"/>
</dbReference>
<dbReference type="SUPFAM" id="SSF109604">
    <property type="entry name" value="HD-domain/PDEase-like"/>
    <property type="match status" value="1"/>
</dbReference>
<dbReference type="Gene3D" id="3.30.70.270">
    <property type="match status" value="1"/>
</dbReference>
<proteinExistence type="predicted"/>
<dbReference type="InterPro" id="IPR003607">
    <property type="entry name" value="HD/PDEase_dom"/>
</dbReference>
<keyword evidence="4" id="KW-1185">Reference proteome</keyword>
<dbReference type="SUPFAM" id="SSF55073">
    <property type="entry name" value="Nucleotide cyclase"/>
    <property type="match status" value="1"/>
</dbReference>
<feature type="domain" description="HD-GYP" evidence="2">
    <location>
        <begin position="287"/>
        <end position="482"/>
    </location>
</feature>
<dbReference type="Gene3D" id="1.10.3210.10">
    <property type="entry name" value="Hypothetical protein af1432"/>
    <property type="match status" value="1"/>
</dbReference>
<dbReference type="SMART" id="SM00471">
    <property type="entry name" value="HDc"/>
    <property type="match status" value="1"/>
</dbReference>
<name>E3DLV6_HALPG</name>
<feature type="domain" description="GGDEF" evidence="1">
    <location>
        <begin position="166"/>
        <end position="299"/>
    </location>
</feature>
<dbReference type="InterPro" id="IPR037522">
    <property type="entry name" value="HD_GYP_dom"/>
</dbReference>
<sequence length="484" mass="56084">MNKRNRIEKKSFCFFKNNRILILVDDNKLLAKIKSVLANKYVLDTANNFNKNKFSSADLIILDQNNYYQMKNKFVKNKRVIPKLLIKNKKIKGEKALPVRITEVIDLPLRKSIFLNRIKLILNRKKELYQYQLKLKYFLLHDQLTGLYNRQFLNKYLIKLKNKKSIPISFIVVNIDSLKAINKKYGHNFGDQIVKETATILSKLVGLRDYIIRTGGDEFLIILLSKNLVKAEKIVEKIEVMFYNNLINKVKVSLGIGVATWSKLSQSIESVITTAMTNMYLNKLSKKESTRHRVISAMIKTLEAKSFETYDHAERMKKLAVNLGKSVNLNKKEIDELKLLSDLHDLGKVAIPESILKKPAKLTKTEFEIIKKHPRIGYEIIKNIPELQNVGKAVLAHHERWDGSGYPQGLKEYEIPILARIITIIDAFDVMLNQRAYKKAYSFDYTIGELKRFSGSQFDPYLIAKFLKNISSEKINFNKILLSH</sequence>
<gene>
    <name evidence="3" type="ordered locus">Hprae_0055</name>
</gene>